<keyword evidence="3" id="KW-0479">Metal-binding</keyword>
<keyword evidence="5" id="KW-0560">Oxidoreductase</keyword>
<dbReference type="GO" id="GO:0046872">
    <property type="term" value="F:metal ion binding"/>
    <property type="evidence" value="ECO:0007669"/>
    <property type="project" value="UniProtKB-KW"/>
</dbReference>
<dbReference type="SUPFAM" id="SSF56796">
    <property type="entry name" value="Dehydroquinate synthase-like"/>
    <property type="match status" value="1"/>
</dbReference>
<accession>E4ND71</accession>
<protein>
    <recommendedName>
        <fullName evidence="12">Alcohol dehydrogenase iron-type/glycerol dehydrogenase GldA domain-containing protein</fullName>
    </recommendedName>
</protein>
<evidence type="ECO:0000256" key="4">
    <source>
        <dbReference type="ARBA" id="ARBA00022857"/>
    </source>
</evidence>
<dbReference type="EMBL" id="AP010968">
    <property type="protein sequence ID" value="BAJ29152.1"/>
    <property type="molecule type" value="Genomic_DNA"/>
</dbReference>
<dbReference type="PATRIC" id="fig|452652.3.peg.3349"/>
<dbReference type="RefSeq" id="WP_014136459.1">
    <property type="nucleotide sequence ID" value="NC_016109.1"/>
</dbReference>
<gene>
    <name evidence="10" type="ordered locus">KSE_33420</name>
</gene>
<evidence type="ECO:0000256" key="5">
    <source>
        <dbReference type="ARBA" id="ARBA00023002"/>
    </source>
</evidence>
<keyword evidence="11" id="KW-1185">Reference proteome</keyword>
<dbReference type="STRING" id="452652.KSE_33420"/>
<evidence type="ECO:0000313" key="10">
    <source>
        <dbReference type="EMBL" id="BAJ29152.1"/>
    </source>
</evidence>
<dbReference type="eggNOG" id="COG0371">
    <property type="taxonomic scope" value="Bacteria"/>
</dbReference>
<proteinExistence type="predicted"/>
<keyword evidence="6" id="KW-0520">NAD</keyword>
<dbReference type="GO" id="GO:0008654">
    <property type="term" value="P:phospholipid biosynthetic process"/>
    <property type="evidence" value="ECO:0007669"/>
    <property type="project" value="UniProtKB-KW"/>
</dbReference>
<evidence type="ECO:0000256" key="2">
    <source>
        <dbReference type="ARBA" id="ARBA00022516"/>
    </source>
</evidence>
<keyword evidence="8" id="KW-0594">Phospholipid biosynthesis</keyword>
<name>E4ND71_KITSK</name>
<dbReference type="GO" id="GO:0016614">
    <property type="term" value="F:oxidoreductase activity, acting on CH-OH group of donors"/>
    <property type="evidence" value="ECO:0007669"/>
    <property type="project" value="InterPro"/>
</dbReference>
<dbReference type="Pfam" id="PF13685">
    <property type="entry name" value="Fe-ADH_2"/>
    <property type="match status" value="1"/>
</dbReference>
<dbReference type="AlphaFoldDB" id="E4ND71"/>
<keyword evidence="1" id="KW-0963">Cytoplasm</keyword>
<keyword evidence="2" id="KW-0444">Lipid biosynthesis</keyword>
<organism evidence="10 11">
    <name type="scientific">Kitasatospora setae (strain ATCC 33774 / DSM 43861 / JCM 3304 / KCC A-0304 / NBRC 14216 / KM-6054)</name>
    <name type="common">Streptomyces setae</name>
    <dbReference type="NCBI Taxonomy" id="452652"/>
    <lineage>
        <taxon>Bacteria</taxon>
        <taxon>Bacillati</taxon>
        <taxon>Actinomycetota</taxon>
        <taxon>Actinomycetes</taxon>
        <taxon>Kitasatosporales</taxon>
        <taxon>Streptomycetaceae</taxon>
        <taxon>Kitasatospora</taxon>
    </lineage>
</organism>
<sequence>MPPTHDRIRVIEGLDRLGPIGRTDLVVTSPRAWAAAAPLLGAGAARIETGPAPVPDAGTTRILAVGAGAVMDRAKVAAADAGLPLLTVPTLLSTDAAFSPVAALRVGDAVEYRETGLPDAVVLDRALLAAAPPAGHRWSTGDLLSVESAVRDRLLAHQVDEPLLRTARDLVDRTLAGLHDEAPDPSGTAALLIAKVEAGLRTGDAWFEEGTEHYLAYQLEQETDAVPWHGELLLALMPVCAVLQEWAPERSARIADALRRRGLDRPGARLLPAVDFRRLLAGAPGYCAAHGLTNTVLLHRPPTAARSEAAVAAWEGGW</sequence>
<dbReference type="InterPro" id="IPR016205">
    <property type="entry name" value="Glycerol_DH"/>
</dbReference>
<keyword evidence="7" id="KW-0443">Lipid metabolism</keyword>
<evidence type="ECO:0000256" key="8">
    <source>
        <dbReference type="ARBA" id="ARBA00023209"/>
    </source>
</evidence>
<dbReference type="HOGENOM" id="CLU_873705_0_0_11"/>
<evidence type="ECO:0000256" key="7">
    <source>
        <dbReference type="ARBA" id="ARBA00023098"/>
    </source>
</evidence>
<dbReference type="KEGG" id="ksk:KSE_33420"/>
<dbReference type="PANTHER" id="PTHR43616">
    <property type="entry name" value="GLYCEROL DEHYDROGENASE"/>
    <property type="match status" value="1"/>
</dbReference>
<dbReference type="Gene3D" id="3.40.50.1970">
    <property type="match status" value="1"/>
</dbReference>
<evidence type="ECO:0000313" key="11">
    <source>
        <dbReference type="Proteomes" id="UP000007076"/>
    </source>
</evidence>
<dbReference type="PANTHER" id="PTHR43616:SF5">
    <property type="entry name" value="GLYCEROL DEHYDROGENASE 1"/>
    <property type="match status" value="1"/>
</dbReference>
<evidence type="ECO:0000256" key="6">
    <source>
        <dbReference type="ARBA" id="ARBA00023027"/>
    </source>
</evidence>
<keyword evidence="9" id="KW-1208">Phospholipid metabolism</keyword>
<dbReference type="InterPro" id="IPR032837">
    <property type="entry name" value="G1PDH"/>
</dbReference>
<reference evidence="10 11" key="1">
    <citation type="journal article" date="2010" name="DNA Res.">
        <title>Genome sequence of Kitasatospora setae NBRC 14216T: an evolutionary snapshot of the family Streptomycetaceae.</title>
        <authorList>
            <person name="Ichikawa N."/>
            <person name="Oguchi A."/>
            <person name="Ikeda H."/>
            <person name="Ishikawa J."/>
            <person name="Kitani S."/>
            <person name="Watanabe Y."/>
            <person name="Nakamura S."/>
            <person name="Katano Y."/>
            <person name="Kishi E."/>
            <person name="Sasagawa M."/>
            <person name="Ankai A."/>
            <person name="Fukui S."/>
            <person name="Hashimoto Y."/>
            <person name="Kamata S."/>
            <person name="Otoguro M."/>
            <person name="Tanikawa S."/>
            <person name="Nihira T."/>
            <person name="Horinouchi S."/>
            <person name="Ohnishi Y."/>
            <person name="Hayakawa M."/>
            <person name="Kuzuyama T."/>
            <person name="Arisawa A."/>
            <person name="Nomoto F."/>
            <person name="Miura H."/>
            <person name="Takahashi Y."/>
            <person name="Fujita N."/>
        </authorList>
    </citation>
    <scope>NUCLEOTIDE SEQUENCE [LARGE SCALE GENOMIC DNA]</scope>
    <source>
        <strain evidence="11">ATCC 33774 / DSM 43861 / JCM 3304 / KCC A-0304 / NBRC 14216 / KM-6054</strain>
    </source>
</reference>
<keyword evidence="4" id="KW-0521">NADP</keyword>
<evidence type="ECO:0000256" key="9">
    <source>
        <dbReference type="ARBA" id="ARBA00023264"/>
    </source>
</evidence>
<evidence type="ECO:0000256" key="1">
    <source>
        <dbReference type="ARBA" id="ARBA00022490"/>
    </source>
</evidence>
<dbReference type="Proteomes" id="UP000007076">
    <property type="component" value="Chromosome"/>
</dbReference>
<evidence type="ECO:0000256" key="3">
    <source>
        <dbReference type="ARBA" id="ARBA00022723"/>
    </source>
</evidence>
<evidence type="ECO:0008006" key="12">
    <source>
        <dbReference type="Google" id="ProtNLM"/>
    </source>
</evidence>